<dbReference type="SUPFAM" id="SSF56281">
    <property type="entry name" value="Metallo-hydrolase/oxidoreductase"/>
    <property type="match status" value="1"/>
</dbReference>
<dbReference type="InterPro" id="IPR036866">
    <property type="entry name" value="RibonucZ/Hydroxyglut_hydro"/>
</dbReference>
<dbReference type="OrthoDB" id="9783680at2"/>
<organism evidence="1 2">
    <name type="scientific">Ruminiclostridium cellulolyticum (strain ATCC 35319 / DSM 5812 / JCM 6584 / H10)</name>
    <name type="common">Clostridium cellulolyticum</name>
    <dbReference type="NCBI Taxonomy" id="394503"/>
    <lineage>
        <taxon>Bacteria</taxon>
        <taxon>Bacillati</taxon>
        <taxon>Bacillota</taxon>
        <taxon>Clostridia</taxon>
        <taxon>Eubacteriales</taxon>
        <taxon>Oscillospiraceae</taxon>
        <taxon>Ruminiclostridium</taxon>
    </lineage>
</organism>
<dbReference type="HOGENOM" id="CLU_052638_0_0_9"/>
<keyword evidence="2" id="KW-1185">Reference proteome</keyword>
<reference evidence="1 2" key="1">
    <citation type="submission" date="2009-01" db="EMBL/GenBank/DDBJ databases">
        <title>Complete sequence of Clostridium cellulolyticum H10.</title>
        <authorList>
            <consortium name="US DOE Joint Genome Institute"/>
            <person name="Lucas S."/>
            <person name="Copeland A."/>
            <person name="Lapidus A."/>
            <person name="Glavina del Rio T."/>
            <person name="Dalin E."/>
            <person name="Tice H."/>
            <person name="Bruce D."/>
            <person name="Goodwin L."/>
            <person name="Pitluck S."/>
            <person name="Chertkov O."/>
            <person name="Saunders E."/>
            <person name="Brettin T."/>
            <person name="Detter J.C."/>
            <person name="Han C."/>
            <person name="Larimer F."/>
            <person name="Land M."/>
            <person name="Hauser L."/>
            <person name="Kyrpides N."/>
            <person name="Ivanova N."/>
            <person name="Zhou J."/>
            <person name="Richardson P."/>
        </authorList>
    </citation>
    <scope>NUCLEOTIDE SEQUENCE [LARGE SCALE GENOMIC DNA]</scope>
    <source>
        <strain evidence="2">ATCC 35319 / DSM 5812 / JCM 6584 / H10</strain>
    </source>
</reference>
<accession>B8I7F2</accession>
<protein>
    <submittedName>
        <fullName evidence="1">Beta-lactamase domain-containing protein</fullName>
    </submittedName>
</protein>
<dbReference type="InterPro" id="IPR052159">
    <property type="entry name" value="Competence_DNA_uptake"/>
</dbReference>
<dbReference type="EMBL" id="CP001348">
    <property type="protein sequence ID" value="ACL77023.1"/>
    <property type="molecule type" value="Genomic_DNA"/>
</dbReference>
<name>B8I7F2_RUMCH</name>
<dbReference type="KEGG" id="cce:Ccel_2712"/>
<proteinExistence type="predicted"/>
<dbReference type="STRING" id="394503.Ccel_2712"/>
<dbReference type="PANTHER" id="PTHR30619">
    <property type="entry name" value="DNA INTERNALIZATION/COMPETENCE PROTEIN COMEC/REC2"/>
    <property type="match status" value="1"/>
</dbReference>
<dbReference type="AlphaFoldDB" id="B8I7F2"/>
<dbReference type="eggNOG" id="COG2333">
    <property type="taxonomic scope" value="Bacteria"/>
</dbReference>
<dbReference type="PANTHER" id="PTHR30619:SF1">
    <property type="entry name" value="RECOMBINATION PROTEIN 2"/>
    <property type="match status" value="1"/>
</dbReference>
<gene>
    <name evidence="1" type="ordered locus">Ccel_2712</name>
</gene>
<evidence type="ECO:0000313" key="1">
    <source>
        <dbReference type="EMBL" id="ACL77023.1"/>
    </source>
</evidence>
<sequence>MPINIRALKALYGDCIILTYGLEQNNYILIDGGIGKECYRSLKAFTDSLKKNNTNLSLLVLTHIDSDHIDGVLKIFSEKDFDFSTINKMWFNYGDFLNKELGVIRDKEKNDIFIQDETTKISWKQGTSLEKVLKQAGFQYEKVIKRFDEFDIEEAHITILSPSLEILREFNEHWMIEEERETKISAASDYDIPIEELNNLEFHENISLANKSSLAFIFEYQQKKALFLGDASAIEIEKSLSELGYSETKPLEVDICKTSHHASKHNTSNGLVKMLKCKNYIISTNLTASGRPSKECLSRIICNSEQPINFYCNYEIDFNQIFTKKELDKYGMKFITIDEKGLNLEDLHR</sequence>
<dbReference type="Proteomes" id="UP000001349">
    <property type="component" value="Chromosome"/>
</dbReference>
<evidence type="ECO:0000313" key="2">
    <source>
        <dbReference type="Proteomes" id="UP000001349"/>
    </source>
</evidence>
<dbReference type="Gene3D" id="3.60.15.10">
    <property type="entry name" value="Ribonuclease Z/Hydroxyacylglutathione hydrolase-like"/>
    <property type="match status" value="1"/>
</dbReference>
<dbReference type="RefSeq" id="WP_015926095.1">
    <property type="nucleotide sequence ID" value="NC_011898.1"/>
</dbReference>